<protein>
    <submittedName>
        <fullName evidence="3">Uncharacterized protein</fullName>
    </submittedName>
</protein>
<evidence type="ECO:0000313" key="4">
    <source>
        <dbReference type="Proteomes" id="UP000271162"/>
    </source>
</evidence>
<evidence type="ECO:0000256" key="2">
    <source>
        <dbReference type="SAM" id="Phobius"/>
    </source>
</evidence>
<keyword evidence="4" id="KW-1185">Reference proteome</keyword>
<feature type="region of interest" description="Disordered" evidence="1">
    <location>
        <begin position="49"/>
        <end position="73"/>
    </location>
</feature>
<keyword evidence="2" id="KW-0472">Membrane</keyword>
<gene>
    <name evidence="3" type="ORF">NBR_LOCUS1826</name>
</gene>
<evidence type="ECO:0000256" key="1">
    <source>
        <dbReference type="SAM" id="MobiDB-lite"/>
    </source>
</evidence>
<name>A0A3P7A6K7_NIPBR</name>
<organism evidence="3 4">
    <name type="scientific">Nippostrongylus brasiliensis</name>
    <name type="common">Rat hookworm</name>
    <dbReference type="NCBI Taxonomy" id="27835"/>
    <lineage>
        <taxon>Eukaryota</taxon>
        <taxon>Metazoa</taxon>
        <taxon>Ecdysozoa</taxon>
        <taxon>Nematoda</taxon>
        <taxon>Chromadorea</taxon>
        <taxon>Rhabditida</taxon>
        <taxon>Rhabditina</taxon>
        <taxon>Rhabditomorpha</taxon>
        <taxon>Strongyloidea</taxon>
        <taxon>Heligmosomidae</taxon>
        <taxon>Nippostrongylus</taxon>
    </lineage>
</organism>
<keyword evidence="2" id="KW-1133">Transmembrane helix</keyword>
<sequence>MSGFVKILVCRIVKCSELFWNSNVHFIYQTSNTLELYYGLMVPVRSVRDGGDQKPLSPSGEDVNANNKSKSLGHENLAYDDSATTAERNAVRTSGVDDTQMQFSCVPIYVVIILAIFLVLVVGAITTLIDLKPEIIYGRRVNGTSNISTLRVLCAHPPITFCHWQRSLIVAVRPQR</sequence>
<reference evidence="3 4" key="1">
    <citation type="submission" date="2018-11" db="EMBL/GenBank/DDBJ databases">
        <authorList>
            <consortium name="Pathogen Informatics"/>
        </authorList>
    </citation>
    <scope>NUCLEOTIDE SEQUENCE [LARGE SCALE GENOMIC DNA]</scope>
</reference>
<dbReference type="AlphaFoldDB" id="A0A3P7A6K7"/>
<keyword evidence="2" id="KW-0812">Transmembrane</keyword>
<dbReference type="EMBL" id="UYSL01001688">
    <property type="protein sequence ID" value="VDL65415.1"/>
    <property type="molecule type" value="Genomic_DNA"/>
</dbReference>
<feature type="transmembrane region" description="Helical" evidence="2">
    <location>
        <begin position="108"/>
        <end position="131"/>
    </location>
</feature>
<accession>A0A3P7A6K7</accession>
<dbReference type="Proteomes" id="UP000271162">
    <property type="component" value="Unassembled WGS sequence"/>
</dbReference>
<proteinExistence type="predicted"/>
<evidence type="ECO:0000313" key="3">
    <source>
        <dbReference type="EMBL" id="VDL65415.1"/>
    </source>
</evidence>